<name>A0A653BJB9_CALMS</name>
<organism evidence="3 4">
    <name type="scientific">Callosobruchus maculatus</name>
    <name type="common">Southern cowpea weevil</name>
    <name type="synonym">Pulse bruchid</name>
    <dbReference type="NCBI Taxonomy" id="64391"/>
    <lineage>
        <taxon>Eukaryota</taxon>
        <taxon>Metazoa</taxon>
        <taxon>Ecdysozoa</taxon>
        <taxon>Arthropoda</taxon>
        <taxon>Hexapoda</taxon>
        <taxon>Insecta</taxon>
        <taxon>Pterygota</taxon>
        <taxon>Neoptera</taxon>
        <taxon>Endopterygota</taxon>
        <taxon>Coleoptera</taxon>
        <taxon>Polyphaga</taxon>
        <taxon>Cucujiformia</taxon>
        <taxon>Chrysomeloidea</taxon>
        <taxon>Chrysomelidae</taxon>
        <taxon>Bruchinae</taxon>
        <taxon>Bruchini</taxon>
        <taxon>Callosobruchus</taxon>
    </lineage>
</organism>
<feature type="compositionally biased region" description="Low complexity" evidence="1">
    <location>
        <begin position="69"/>
        <end position="85"/>
    </location>
</feature>
<sequence>MISLYPCFVLLAFAGSTLAYAGQYIPRSFYVIDREGHKSDVVYIRNRRDILEPLIRMRRGSGGGGNGGQSSSSAQASASANAGASSGAGAGGGGIPDFSGGFPGPGGFPPGFGGHDFSNPRALLDQLNSFASSFPAAYGGPGATGGGVGGGRSYATSGSYASGGGSGTGSGTGYSGGGGTNNGHGGHQGGYDGPILFSRFGETEGQGVHVSGSAQGPHAAFSSSSTSVDGDGKVKYSVKSGKY</sequence>
<feature type="region of interest" description="Disordered" evidence="1">
    <location>
        <begin position="159"/>
        <end position="243"/>
    </location>
</feature>
<keyword evidence="4" id="KW-1185">Reference proteome</keyword>
<dbReference type="AlphaFoldDB" id="A0A653BJB9"/>
<accession>A0A653BJB9</accession>
<feature type="compositionally biased region" description="Gly residues" evidence="1">
    <location>
        <begin position="86"/>
        <end position="114"/>
    </location>
</feature>
<feature type="compositionally biased region" description="Gly residues" evidence="1">
    <location>
        <begin position="161"/>
        <end position="192"/>
    </location>
</feature>
<reference evidence="3 4" key="1">
    <citation type="submission" date="2019-01" db="EMBL/GenBank/DDBJ databases">
        <authorList>
            <person name="Sayadi A."/>
        </authorList>
    </citation>
    <scope>NUCLEOTIDE SEQUENCE [LARGE SCALE GENOMIC DNA]</scope>
</reference>
<gene>
    <name evidence="3" type="ORF">CALMAC_LOCUS1518</name>
</gene>
<dbReference type="EMBL" id="CAACVG010001765">
    <property type="protein sequence ID" value="VEN35673.1"/>
    <property type="molecule type" value="Genomic_DNA"/>
</dbReference>
<evidence type="ECO:0000256" key="1">
    <source>
        <dbReference type="SAM" id="MobiDB-lite"/>
    </source>
</evidence>
<proteinExistence type="predicted"/>
<dbReference type="Proteomes" id="UP000410492">
    <property type="component" value="Unassembled WGS sequence"/>
</dbReference>
<dbReference type="OrthoDB" id="6783084at2759"/>
<feature type="chain" id="PRO_5025031172" evidence="2">
    <location>
        <begin position="20"/>
        <end position="243"/>
    </location>
</feature>
<evidence type="ECO:0000313" key="3">
    <source>
        <dbReference type="EMBL" id="VEN35673.1"/>
    </source>
</evidence>
<evidence type="ECO:0000313" key="4">
    <source>
        <dbReference type="Proteomes" id="UP000410492"/>
    </source>
</evidence>
<feature type="signal peptide" evidence="2">
    <location>
        <begin position="1"/>
        <end position="19"/>
    </location>
</feature>
<evidence type="ECO:0000256" key="2">
    <source>
        <dbReference type="SAM" id="SignalP"/>
    </source>
</evidence>
<protein>
    <submittedName>
        <fullName evidence="3">Uncharacterized protein</fullName>
    </submittedName>
</protein>
<feature type="region of interest" description="Disordered" evidence="1">
    <location>
        <begin position="57"/>
        <end position="119"/>
    </location>
</feature>
<keyword evidence="2" id="KW-0732">Signal</keyword>